<sequence length="161" mass="18275">MPVVVFGQSTSLYNADGTLKADKQFKITKEVLLKAPVIEKELLASVYNNLKYPVMARENNYTGWVIVKFTSVGERVSFEIVKYKDEVFRDAVNQFFKSRPEGYLRSKIGGHGDIVFYLPIKFQMINNRFKKTLSTNKMLTIEAIEPAPDPVVTDGPVYIGN</sequence>
<name>A0ABW2Z1P5_9SPHI</name>
<proteinExistence type="predicted"/>
<evidence type="ECO:0000313" key="2">
    <source>
        <dbReference type="Proteomes" id="UP001596958"/>
    </source>
</evidence>
<dbReference type="Gene3D" id="3.30.1150.10">
    <property type="match status" value="1"/>
</dbReference>
<reference evidence="2" key="1">
    <citation type="journal article" date="2019" name="Int. J. Syst. Evol. Microbiol.">
        <title>The Global Catalogue of Microorganisms (GCM) 10K type strain sequencing project: providing services to taxonomists for standard genome sequencing and annotation.</title>
        <authorList>
            <consortium name="The Broad Institute Genomics Platform"/>
            <consortium name="The Broad Institute Genome Sequencing Center for Infectious Disease"/>
            <person name="Wu L."/>
            <person name="Ma J."/>
        </authorList>
    </citation>
    <scope>NUCLEOTIDE SEQUENCE [LARGE SCALE GENOMIC DNA]</scope>
    <source>
        <strain evidence="2">CCUG 63418</strain>
    </source>
</reference>
<comment type="caution">
    <text evidence="1">The sequence shown here is derived from an EMBL/GenBank/DDBJ whole genome shotgun (WGS) entry which is preliminary data.</text>
</comment>
<dbReference type="EMBL" id="JBHTHU010000022">
    <property type="protein sequence ID" value="MFD0752010.1"/>
    <property type="molecule type" value="Genomic_DNA"/>
</dbReference>
<dbReference type="Proteomes" id="UP001596958">
    <property type="component" value="Unassembled WGS sequence"/>
</dbReference>
<protein>
    <recommendedName>
        <fullName evidence="3">TonB C-terminal domain-containing protein</fullName>
    </recommendedName>
</protein>
<evidence type="ECO:0000313" key="1">
    <source>
        <dbReference type="EMBL" id="MFD0752010.1"/>
    </source>
</evidence>
<evidence type="ECO:0008006" key="3">
    <source>
        <dbReference type="Google" id="ProtNLM"/>
    </source>
</evidence>
<dbReference type="RefSeq" id="WP_377102332.1">
    <property type="nucleotide sequence ID" value="NZ_JBHTHU010000022.1"/>
</dbReference>
<organism evidence="1 2">
    <name type="scientific">Mucilaginibacter calamicampi</name>
    <dbReference type="NCBI Taxonomy" id="1302352"/>
    <lineage>
        <taxon>Bacteria</taxon>
        <taxon>Pseudomonadati</taxon>
        <taxon>Bacteroidota</taxon>
        <taxon>Sphingobacteriia</taxon>
        <taxon>Sphingobacteriales</taxon>
        <taxon>Sphingobacteriaceae</taxon>
        <taxon>Mucilaginibacter</taxon>
    </lineage>
</organism>
<keyword evidence="2" id="KW-1185">Reference proteome</keyword>
<gene>
    <name evidence="1" type="ORF">ACFQZS_17785</name>
</gene>
<accession>A0ABW2Z1P5</accession>